<dbReference type="Proteomes" id="UP001205560">
    <property type="component" value="Unassembled WGS sequence"/>
</dbReference>
<name>A0ABT2A8M1_9BURK</name>
<feature type="transmembrane region" description="Helical" evidence="1">
    <location>
        <begin position="6"/>
        <end position="24"/>
    </location>
</feature>
<keyword evidence="1" id="KW-0472">Membrane</keyword>
<protein>
    <submittedName>
        <fullName evidence="2">Uncharacterized protein</fullName>
    </submittedName>
</protein>
<keyword evidence="1" id="KW-0812">Transmembrane</keyword>
<evidence type="ECO:0000313" key="3">
    <source>
        <dbReference type="Proteomes" id="UP001205560"/>
    </source>
</evidence>
<evidence type="ECO:0000256" key="1">
    <source>
        <dbReference type="SAM" id="Phobius"/>
    </source>
</evidence>
<dbReference type="RefSeq" id="WP_258846223.1">
    <property type="nucleotide sequence ID" value="NZ_JANUGX010000017.1"/>
</dbReference>
<dbReference type="EMBL" id="JANUGX010000017">
    <property type="protein sequence ID" value="MCS0590442.1"/>
    <property type="molecule type" value="Genomic_DNA"/>
</dbReference>
<accession>A0ABT2A8M1</accession>
<evidence type="ECO:0000313" key="2">
    <source>
        <dbReference type="EMBL" id="MCS0590442.1"/>
    </source>
</evidence>
<reference evidence="2 3" key="1">
    <citation type="submission" date="2022-08" db="EMBL/GenBank/DDBJ databases">
        <title>Reclassification of Massilia species as members of the genera Telluria, Duganella, Pseudoduganella, Mokoshia gen. nov. and Zemynaea gen. nov. using orthogonal and non-orthogonal genome-based approaches.</title>
        <authorList>
            <person name="Bowman J.P."/>
        </authorList>
    </citation>
    <scope>NUCLEOTIDE SEQUENCE [LARGE SCALE GENOMIC DNA]</scope>
    <source>
        <strain evidence="2 3">LMG 28164</strain>
    </source>
</reference>
<proteinExistence type="predicted"/>
<sequence length="47" mass="5248">MTPVEYVTVAISALAIVTRIAFFIRNPTVTTPSELWLNDGAQLKERN</sequence>
<keyword evidence="1" id="KW-1133">Transmembrane helix</keyword>
<gene>
    <name evidence="2" type="ORF">NX782_14705</name>
</gene>
<organism evidence="2 3">
    <name type="scientific">Massilia norwichensis</name>
    <dbReference type="NCBI Taxonomy" id="1442366"/>
    <lineage>
        <taxon>Bacteria</taxon>
        <taxon>Pseudomonadati</taxon>
        <taxon>Pseudomonadota</taxon>
        <taxon>Betaproteobacteria</taxon>
        <taxon>Burkholderiales</taxon>
        <taxon>Oxalobacteraceae</taxon>
        <taxon>Telluria group</taxon>
        <taxon>Massilia</taxon>
    </lineage>
</organism>
<comment type="caution">
    <text evidence="2">The sequence shown here is derived from an EMBL/GenBank/DDBJ whole genome shotgun (WGS) entry which is preliminary data.</text>
</comment>
<keyword evidence="3" id="KW-1185">Reference proteome</keyword>